<dbReference type="RefSeq" id="WP_313323119.1">
    <property type="nucleotide sequence ID" value="NZ_CP134878.1"/>
</dbReference>
<feature type="chain" id="PRO_5044705466" description="GLPGLI family protein" evidence="1">
    <location>
        <begin position="17"/>
        <end position="308"/>
    </location>
</feature>
<name>A0AA96J8Y3_9FLAO</name>
<gene>
    <name evidence="3" type="ORF">RN605_06065</name>
    <name evidence="2" type="ORF">RN608_12765</name>
</gene>
<protein>
    <recommendedName>
        <fullName evidence="5">GLPGLI family protein</fullName>
    </recommendedName>
</protein>
<proteinExistence type="predicted"/>
<accession>A0AA96J5C5</accession>
<evidence type="ECO:0000256" key="1">
    <source>
        <dbReference type="SAM" id="SignalP"/>
    </source>
</evidence>
<dbReference type="KEGG" id="fcj:RN605_06065"/>
<dbReference type="AlphaFoldDB" id="A0AA96J8Y3"/>
<sequence>MKTLVTLLLIPFLALAQKKAPPFNKVIKETNYYLDQYTRVSPFDSYYALSSFKVTNKQIMDYLKNSEEFDNTPLKYKDSVDGNILMNYLQDKIINQIYQLVKHPDFKKNDIIKLLEPTDLSIIKSDDNKLYNFTFDEKTGGSYRSRISLMYYSDFTPTDSITDSDFQSFFAPDGYNAIYTLNTTEGTKYVLTGSVIGCNTCVQTSVRLISFSDNKPKEDFIYVVENRGWSEGVIYDNETKTITVDYHLDDLTRNCICEEILNEDKIYYEESVEKDYSINCKCQYIFNGKTFELIEAGWKRINNEERKE</sequence>
<keyword evidence="1" id="KW-0732">Signal</keyword>
<dbReference type="Proteomes" id="UP001304515">
    <property type="component" value="Chromosome"/>
</dbReference>
<dbReference type="EMBL" id="CP134878">
    <property type="protein sequence ID" value="WNM18871.1"/>
    <property type="molecule type" value="Genomic_DNA"/>
</dbReference>
<evidence type="ECO:0000313" key="3">
    <source>
        <dbReference type="EMBL" id="WNM22921.1"/>
    </source>
</evidence>
<feature type="signal peptide" evidence="1">
    <location>
        <begin position="1"/>
        <end position="16"/>
    </location>
</feature>
<evidence type="ECO:0000313" key="4">
    <source>
        <dbReference type="Proteomes" id="UP001304515"/>
    </source>
</evidence>
<accession>A0AA96J8Y3</accession>
<organism evidence="3 4">
    <name type="scientific">Flavobacterium capsici</name>
    <dbReference type="NCBI Taxonomy" id="3075618"/>
    <lineage>
        <taxon>Bacteria</taxon>
        <taxon>Pseudomonadati</taxon>
        <taxon>Bacteroidota</taxon>
        <taxon>Flavobacteriia</taxon>
        <taxon>Flavobacteriales</taxon>
        <taxon>Flavobacteriaceae</taxon>
        <taxon>Flavobacterium</taxon>
    </lineage>
</organism>
<reference evidence="3 4" key="1">
    <citation type="submission" date="2023-09" db="EMBL/GenBank/DDBJ databases">
        <title>Flavobacterium sp. a novel bacteria isolate from Pepper rhizosphere.</title>
        <authorList>
            <person name="Peng Y."/>
            <person name="Lee J."/>
        </authorList>
    </citation>
    <scope>NUCLEOTIDE SEQUENCE [LARGE SCALE GENOMIC DNA]</scope>
    <source>
        <strain evidence="2">PMR2A8</strain>
        <strain evidence="3 4">PMTSA4</strain>
    </source>
</reference>
<evidence type="ECO:0000313" key="2">
    <source>
        <dbReference type="EMBL" id="WNM18871.1"/>
    </source>
</evidence>
<dbReference type="EMBL" id="CP134890">
    <property type="protein sequence ID" value="WNM22921.1"/>
    <property type="molecule type" value="Genomic_DNA"/>
</dbReference>
<evidence type="ECO:0008006" key="5">
    <source>
        <dbReference type="Google" id="ProtNLM"/>
    </source>
</evidence>
<keyword evidence="4" id="KW-1185">Reference proteome</keyword>